<dbReference type="InterPro" id="IPR003311">
    <property type="entry name" value="AUX_IAA"/>
</dbReference>
<dbReference type="SUPFAM" id="SSF54277">
    <property type="entry name" value="CAD &amp; PB1 domains"/>
    <property type="match status" value="1"/>
</dbReference>
<evidence type="ECO:0000256" key="7">
    <source>
        <dbReference type="ARBA" id="ARBA00023294"/>
    </source>
</evidence>
<evidence type="ECO:0000256" key="1">
    <source>
        <dbReference type="ARBA" id="ARBA00004123"/>
    </source>
</evidence>
<dbReference type="Proteomes" id="UP001558713">
    <property type="component" value="Unassembled WGS sequence"/>
</dbReference>
<evidence type="ECO:0000313" key="11">
    <source>
        <dbReference type="Proteomes" id="UP001558713"/>
    </source>
</evidence>
<keyword evidence="11" id="KW-1185">Reference proteome</keyword>
<evidence type="ECO:0000256" key="6">
    <source>
        <dbReference type="ARBA" id="ARBA00023242"/>
    </source>
</evidence>
<evidence type="ECO:0000313" key="10">
    <source>
        <dbReference type="EMBL" id="KAL1199321.1"/>
    </source>
</evidence>
<evidence type="ECO:0000256" key="2">
    <source>
        <dbReference type="ARBA" id="ARBA00006728"/>
    </source>
</evidence>
<dbReference type="EMBL" id="JBANAX010000647">
    <property type="protein sequence ID" value="KAL1199321.1"/>
    <property type="molecule type" value="Genomic_DNA"/>
</dbReference>
<reference evidence="10 11" key="1">
    <citation type="submission" date="2024-04" db="EMBL/GenBank/DDBJ databases">
        <title>Genome assembly C_amara_ONT_v2.</title>
        <authorList>
            <person name="Yant L."/>
            <person name="Moore C."/>
            <person name="Slenker M."/>
        </authorList>
    </citation>
    <scope>NUCLEOTIDE SEQUENCE [LARGE SCALE GENOMIC DNA]</scope>
    <source>
        <tissue evidence="10">Leaf</tissue>
    </source>
</reference>
<gene>
    <name evidence="10" type="ORF">V5N11_015709</name>
</gene>
<organism evidence="10 11">
    <name type="scientific">Cardamine amara subsp. amara</name>
    <dbReference type="NCBI Taxonomy" id="228776"/>
    <lineage>
        <taxon>Eukaryota</taxon>
        <taxon>Viridiplantae</taxon>
        <taxon>Streptophyta</taxon>
        <taxon>Embryophyta</taxon>
        <taxon>Tracheophyta</taxon>
        <taxon>Spermatophyta</taxon>
        <taxon>Magnoliopsida</taxon>
        <taxon>eudicotyledons</taxon>
        <taxon>Gunneridae</taxon>
        <taxon>Pentapetalae</taxon>
        <taxon>rosids</taxon>
        <taxon>malvids</taxon>
        <taxon>Brassicales</taxon>
        <taxon>Brassicaceae</taxon>
        <taxon>Cardamineae</taxon>
        <taxon>Cardamine</taxon>
    </lineage>
</organism>
<evidence type="ECO:0000259" key="9">
    <source>
        <dbReference type="PROSITE" id="PS51745"/>
    </source>
</evidence>
<dbReference type="GO" id="GO:0005634">
    <property type="term" value="C:nucleus"/>
    <property type="evidence" value="ECO:0007669"/>
    <property type="project" value="UniProtKB-SubCell"/>
</dbReference>
<feature type="domain" description="PB1" evidence="9">
    <location>
        <begin position="88"/>
        <end position="175"/>
    </location>
</feature>
<keyword evidence="4 8" id="KW-0805">Transcription regulation</keyword>
<keyword evidence="3 8" id="KW-0678">Repressor</keyword>
<dbReference type="InterPro" id="IPR033389">
    <property type="entry name" value="AUX/IAA_dom"/>
</dbReference>
<keyword evidence="5 8" id="KW-0804">Transcription</keyword>
<dbReference type="InterPro" id="IPR053793">
    <property type="entry name" value="PB1-like"/>
</dbReference>
<dbReference type="GO" id="GO:0009734">
    <property type="term" value="P:auxin-activated signaling pathway"/>
    <property type="evidence" value="ECO:0007669"/>
    <property type="project" value="UniProtKB-UniRule"/>
</dbReference>
<evidence type="ECO:0000256" key="5">
    <source>
        <dbReference type="ARBA" id="ARBA00023163"/>
    </source>
</evidence>
<dbReference type="PANTHER" id="PTHR31734">
    <property type="entry name" value="AUXIN-RESPONSIVE PROTEIN IAA17"/>
    <property type="match status" value="1"/>
</dbReference>
<keyword evidence="7 8" id="KW-0927">Auxin signaling pathway</keyword>
<dbReference type="Pfam" id="PF02309">
    <property type="entry name" value="AUX_IAA"/>
    <property type="match status" value="1"/>
</dbReference>
<dbReference type="Gene3D" id="3.10.20.90">
    <property type="entry name" value="Phosphatidylinositol 3-kinase Catalytic Subunit, Chain A, domain 1"/>
    <property type="match status" value="1"/>
</dbReference>
<dbReference type="PROSITE" id="PS51745">
    <property type="entry name" value="PB1"/>
    <property type="match status" value="1"/>
</dbReference>
<protein>
    <recommendedName>
        <fullName evidence="8">Auxin-responsive protein</fullName>
    </recommendedName>
</protein>
<evidence type="ECO:0000256" key="3">
    <source>
        <dbReference type="ARBA" id="ARBA00022491"/>
    </source>
</evidence>
<dbReference type="AlphaFoldDB" id="A0ABD1AKD4"/>
<evidence type="ECO:0000256" key="4">
    <source>
        <dbReference type="ARBA" id="ARBA00023015"/>
    </source>
</evidence>
<dbReference type="PANTHER" id="PTHR31734:SF34">
    <property type="entry name" value="AUXIN-RESPONSIVE PROTEIN IAA15"/>
    <property type="match status" value="1"/>
</dbReference>
<proteinExistence type="inferred from homology"/>
<evidence type="ECO:0000256" key="8">
    <source>
        <dbReference type="RuleBase" id="RU004549"/>
    </source>
</evidence>
<accession>A0ABD1AKD4</accession>
<keyword evidence="6 8" id="KW-0539">Nucleus</keyword>
<comment type="subunit">
    <text evidence="8">Homodimers and heterodimers.</text>
</comment>
<comment type="caution">
    <text evidence="10">The sequence shown here is derived from an EMBL/GenBank/DDBJ whole genome shotgun (WGS) entry which is preliminary data.</text>
</comment>
<comment type="subcellular location">
    <subcellularLocation>
        <location evidence="1 8">Nucleus</location>
    </subcellularLocation>
</comment>
<comment type="function">
    <text evidence="8">Aux/IAA proteins are short-lived transcriptional factors that function as repressors of early auxin response genes at low auxin concentrations.</text>
</comment>
<sequence length="184" mass="20756">MSPEANVRVLPDSGDLGGTELTLALPGTLTNASDGLKNFGNKRRFLETVDLKLGEGHKNSYISCMITKDQLVVGWPPVTTARKTVVKRKYMKVAVDGVAYLRKVDLEMYDCYGQLFTALENMFQGTITICKVTESERKGEFVATYEDKEGDWMLVGDVPWMMFVESCKRMRLMKNLEMLLGYSQ</sequence>
<name>A0ABD1AKD4_CARAN</name>
<comment type="similarity">
    <text evidence="2 8">Belongs to the Aux/IAA family.</text>
</comment>